<evidence type="ECO:0000256" key="4">
    <source>
        <dbReference type="ARBA" id="ARBA00023136"/>
    </source>
</evidence>
<evidence type="ECO:0000256" key="1">
    <source>
        <dbReference type="ARBA" id="ARBA00004141"/>
    </source>
</evidence>
<evidence type="ECO:0000313" key="7">
    <source>
        <dbReference type="EMBL" id="MCI2228623.1"/>
    </source>
</evidence>
<sequence length="414" mass="48341">MAVIFPIFMNVFQKIKETNLSEALLILILVSLPLGGYAINSIAIVLFLLSAIFNYFVNKEKIRFHKIALLFIIFYIVCFASLLWTDDINITKAGLSRFLSYLVLPLSFVFFSNKKFHKEKIIELFSKSLVFYAGYCIFLGSINSIVNSDISYLFYHKLSNNLSNLNAIYLSVFVSFGISFFLNKKEKSKFEMFCLAFLSLFLILLSSKIIILITFLTFIFLLFKKRKYTKIKVKYLLIIPVISLFFLVASTNLFKRVKVEFEKTKITEVLNKKEFGHVYLWTGAGLRVFQIKAFFEILKEEKNIFLGFGLNNSQKTLNTKYKEYNLYPGFLNYNYHNQYLQVFSELGVIGLGVLLLIFFLIIKDAIIYKDYFLLSFIILILVVCITESFLWRQRGMVFFITISLLFSQRKKFSI</sequence>
<evidence type="ECO:0000256" key="3">
    <source>
        <dbReference type="ARBA" id="ARBA00022989"/>
    </source>
</evidence>
<organism evidence="7 8">
    <name type="scientific">Polaribacter marinus</name>
    <dbReference type="NCBI Taxonomy" id="2916838"/>
    <lineage>
        <taxon>Bacteria</taxon>
        <taxon>Pseudomonadati</taxon>
        <taxon>Bacteroidota</taxon>
        <taxon>Flavobacteriia</taxon>
        <taxon>Flavobacteriales</taxon>
        <taxon>Flavobacteriaceae</taxon>
    </lineage>
</organism>
<dbReference type="InterPro" id="IPR007016">
    <property type="entry name" value="O-antigen_ligase-rel_domated"/>
</dbReference>
<feature type="domain" description="O-antigen ligase-related" evidence="6">
    <location>
        <begin position="194"/>
        <end position="354"/>
    </location>
</feature>
<feature type="transmembrane region" description="Helical" evidence="5">
    <location>
        <begin position="64"/>
        <end position="83"/>
    </location>
</feature>
<dbReference type="GO" id="GO:0016020">
    <property type="term" value="C:membrane"/>
    <property type="evidence" value="ECO:0007669"/>
    <property type="project" value="UniProtKB-SubCell"/>
</dbReference>
<dbReference type="RefSeq" id="WP_242177743.1">
    <property type="nucleotide sequence ID" value="NZ_JAKQYM010000003.1"/>
</dbReference>
<dbReference type="InterPro" id="IPR051533">
    <property type="entry name" value="WaaL-like"/>
</dbReference>
<feature type="transmembrane region" description="Helical" evidence="5">
    <location>
        <begin position="339"/>
        <end position="362"/>
    </location>
</feature>
<feature type="transmembrane region" description="Helical" evidence="5">
    <location>
        <begin position="195"/>
        <end position="223"/>
    </location>
</feature>
<name>A0A9X1VN25_9FLAO</name>
<comment type="caution">
    <text evidence="7">The sequence shown here is derived from an EMBL/GenBank/DDBJ whole genome shotgun (WGS) entry which is preliminary data.</text>
</comment>
<gene>
    <name evidence="7" type="ORF">MC378_05545</name>
</gene>
<protein>
    <submittedName>
        <fullName evidence="7">Oligosaccharide repeat unit polymerase</fullName>
    </submittedName>
</protein>
<dbReference type="PANTHER" id="PTHR37422">
    <property type="entry name" value="TEICHURONIC ACID BIOSYNTHESIS PROTEIN TUAE"/>
    <property type="match status" value="1"/>
</dbReference>
<dbReference type="EMBL" id="JAKQYM010000003">
    <property type="protein sequence ID" value="MCI2228623.1"/>
    <property type="molecule type" value="Genomic_DNA"/>
</dbReference>
<feature type="transmembrane region" description="Helical" evidence="5">
    <location>
        <begin position="166"/>
        <end position="183"/>
    </location>
</feature>
<comment type="subcellular location">
    <subcellularLocation>
        <location evidence="1">Membrane</location>
        <topology evidence="1">Multi-pass membrane protein</topology>
    </subcellularLocation>
</comment>
<keyword evidence="4 5" id="KW-0472">Membrane</keyword>
<evidence type="ECO:0000256" key="5">
    <source>
        <dbReference type="SAM" id="Phobius"/>
    </source>
</evidence>
<reference evidence="7" key="1">
    <citation type="submission" date="2022-02" db="EMBL/GenBank/DDBJ databases">
        <title>Polaribacter sp. MSW13, isolated from seawater.</title>
        <authorList>
            <person name="Kristyanto S."/>
            <person name="Jung J."/>
            <person name="Jeon C.O."/>
        </authorList>
    </citation>
    <scope>NUCLEOTIDE SEQUENCE</scope>
    <source>
        <strain evidence="7">MSW13</strain>
    </source>
</reference>
<keyword evidence="8" id="KW-1185">Reference proteome</keyword>
<dbReference type="Pfam" id="PF04932">
    <property type="entry name" value="Wzy_C"/>
    <property type="match status" value="1"/>
</dbReference>
<evidence type="ECO:0000313" key="8">
    <source>
        <dbReference type="Proteomes" id="UP001139369"/>
    </source>
</evidence>
<accession>A0A9X1VN25</accession>
<dbReference type="Proteomes" id="UP001139369">
    <property type="component" value="Unassembled WGS sequence"/>
</dbReference>
<feature type="transmembrane region" description="Helical" evidence="5">
    <location>
        <begin position="124"/>
        <end position="146"/>
    </location>
</feature>
<feature type="transmembrane region" description="Helical" evidence="5">
    <location>
        <begin position="371"/>
        <end position="391"/>
    </location>
</feature>
<dbReference type="AlphaFoldDB" id="A0A9X1VN25"/>
<feature type="transmembrane region" description="Helical" evidence="5">
    <location>
        <begin position="95"/>
        <end position="112"/>
    </location>
</feature>
<keyword evidence="3 5" id="KW-1133">Transmembrane helix</keyword>
<feature type="transmembrane region" description="Helical" evidence="5">
    <location>
        <begin position="235"/>
        <end position="254"/>
    </location>
</feature>
<proteinExistence type="predicted"/>
<keyword evidence="2 5" id="KW-0812">Transmembrane</keyword>
<feature type="transmembrane region" description="Helical" evidence="5">
    <location>
        <begin position="24"/>
        <end position="57"/>
    </location>
</feature>
<dbReference type="PANTHER" id="PTHR37422:SF17">
    <property type="entry name" value="O-ANTIGEN LIGASE"/>
    <property type="match status" value="1"/>
</dbReference>
<evidence type="ECO:0000256" key="2">
    <source>
        <dbReference type="ARBA" id="ARBA00022692"/>
    </source>
</evidence>
<evidence type="ECO:0000259" key="6">
    <source>
        <dbReference type="Pfam" id="PF04932"/>
    </source>
</evidence>